<feature type="coiled-coil region" evidence="1">
    <location>
        <begin position="193"/>
        <end position="222"/>
    </location>
</feature>
<organism evidence="2">
    <name type="scientific">Siphoviridae sp. ctzWr28</name>
    <dbReference type="NCBI Taxonomy" id="2827980"/>
    <lineage>
        <taxon>Viruses</taxon>
        <taxon>Duplodnaviria</taxon>
        <taxon>Heunggongvirae</taxon>
        <taxon>Uroviricota</taxon>
        <taxon>Caudoviricetes</taxon>
    </lineage>
</organism>
<accession>A0A8S5SCG0</accession>
<evidence type="ECO:0008006" key="3">
    <source>
        <dbReference type="Google" id="ProtNLM"/>
    </source>
</evidence>
<sequence>MSNEDIKLLIKTEYENGTSIRALAEKYNQKVGTIKSWISREKWIKKKENTATSKRKNATKKCNQSKMVANENEIKIQQDILNGMSKNEVMEKYGIKKSAYYKKAKNIRQIRKERTEEYLERIVDEVYKGDIYKILKNTEVAKANLIIKTTNELSSKEETNIKKIQEYEKAYQTIKKMGMDLMRTGKMLTPYELLEIDQQLSNEELQLEKIEVEKSKNKINDEDTKIEIELIEV</sequence>
<evidence type="ECO:0000313" key="2">
    <source>
        <dbReference type="EMBL" id="DAF48653.1"/>
    </source>
</evidence>
<dbReference type="EMBL" id="BK032571">
    <property type="protein sequence ID" value="DAF48653.1"/>
    <property type="molecule type" value="Genomic_DNA"/>
</dbReference>
<protein>
    <recommendedName>
        <fullName evidence="3">Terminase small subunit</fullName>
    </recommendedName>
</protein>
<name>A0A8S5SCG0_9CAUD</name>
<keyword evidence="1" id="KW-0175">Coiled coil</keyword>
<evidence type="ECO:0000256" key="1">
    <source>
        <dbReference type="SAM" id="Coils"/>
    </source>
</evidence>
<reference evidence="2" key="1">
    <citation type="journal article" date="2021" name="Proc. Natl. Acad. Sci. U.S.A.">
        <title>A Catalog of Tens of Thousands of Viruses from Human Metagenomes Reveals Hidden Associations with Chronic Diseases.</title>
        <authorList>
            <person name="Tisza M.J."/>
            <person name="Buck C.B."/>
        </authorList>
    </citation>
    <scope>NUCLEOTIDE SEQUENCE</scope>
    <source>
        <strain evidence="2">CtzWr28</strain>
    </source>
</reference>
<proteinExistence type="predicted"/>